<keyword evidence="5" id="KW-1185">Reference proteome</keyword>
<feature type="compositionally biased region" description="Low complexity" evidence="2">
    <location>
        <begin position="1"/>
        <end position="17"/>
    </location>
</feature>
<feature type="domain" description="Coenzyme Q-binding protein COQ10 START" evidence="3">
    <location>
        <begin position="190"/>
        <end position="308"/>
    </location>
</feature>
<dbReference type="InterPro" id="IPR023393">
    <property type="entry name" value="START-like_dom_sf"/>
</dbReference>
<evidence type="ECO:0000313" key="4">
    <source>
        <dbReference type="EMBL" id="MEC4723219.1"/>
    </source>
</evidence>
<protein>
    <submittedName>
        <fullName evidence="4">SRPBCC family protein</fullName>
    </submittedName>
</protein>
<dbReference type="RefSeq" id="WP_326509841.1">
    <property type="nucleotide sequence ID" value="NZ_JAWIIV010000046.1"/>
</dbReference>
<dbReference type="PANTHER" id="PTHR33824">
    <property type="entry name" value="POLYKETIDE CYCLASE/DEHYDRASE AND LIPID TRANSPORT SUPERFAMILY PROTEIN"/>
    <property type="match status" value="1"/>
</dbReference>
<dbReference type="Gene3D" id="3.30.530.20">
    <property type="match status" value="1"/>
</dbReference>
<dbReference type="CDD" id="cd07817">
    <property type="entry name" value="SRPBCC_8"/>
    <property type="match status" value="1"/>
</dbReference>
<dbReference type="EMBL" id="JAWIIV010000046">
    <property type="protein sequence ID" value="MEC4723219.1"/>
    <property type="molecule type" value="Genomic_DNA"/>
</dbReference>
<reference evidence="4 5" key="1">
    <citation type="submission" date="2023-10" db="EMBL/GenBank/DDBJ databases">
        <title>Noviherbaspirillum sp. CPCC 100848 genome assembly.</title>
        <authorList>
            <person name="Li X.Y."/>
            <person name="Fang X.M."/>
        </authorList>
    </citation>
    <scope>NUCLEOTIDE SEQUENCE [LARGE SCALE GENOMIC DNA]</scope>
    <source>
        <strain evidence="4 5">CPCC 100848</strain>
    </source>
</reference>
<dbReference type="InterPro" id="IPR047137">
    <property type="entry name" value="ORF3"/>
</dbReference>
<dbReference type="PANTHER" id="PTHR33824:SF7">
    <property type="entry name" value="POLYKETIDE CYCLASE_DEHYDRASE AND LIPID TRANSPORT SUPERFAMILY PROTEIN"/>
    <property type="match status" value="1"/>
</dbReference>
<gene>
    <name evidence="4" type="ORF">RY831_29090</name>
</gene>
<proteinExistence type="inferred from homology"/>
<name>A0ABU6JHS2_9BURK</name>
<dbReference type="InterPro" id="IPR005031">
    <property type="entry name" value="COQ10_START"/>
</dbReference>
<dbReference type="Proteomes" id="UP001352263">
    <property type="component" value="Unassembled WGS sequence"/>
</dbReference>
<feature type="region of interest" description="Disordered" evidence="2">
    <location>
        <begin position="1"/>
        <end position="47"/>
    </location>
</feature>
<comment type="caution">
    <text evidence="4">The sequence shown here is derived from an EMBL/GenBank/DDBJ whole genome shotgun (WGS) entry which is preliminary data.</text>
</comment>
<dbReference type="Pfam" id="PF03364">
    <property type="entry name" value="Polyketide_cyc"/>
    <property type="match status" value="1"/>
</dbReference>
<dbReference type="SUPFAM" id="SSF55961">
    <property type="entry name" value="Bet v1-like"/>
    <property type="match status" value="1"/>
</dbReference>
<evidence type="ECO:0000256" key="2">
    <source>
        <dbReference type="SAM" id="MobiDB-lite"/>
    </source>
</evidence>
<evidence type="ECO:0000256" key="1">
    <source>
        <dbReference type="ARBA" id="ARBA00008918"/>
    </source>
</evidence>
<comment type="similarity">
    <text evidence="1">Belongs to the ribosome association toxin RatA family.</text>
</comment>
<accession>A0ABU6JHS2</accession>
<evidence type="ECO:0000313" key="5">
    <source>
        <dbReference type="Proteomes" id="UP001352263"/>
    </source>
</evidence>
<organism evidence="4 5">
    <name type="scientific">Noviherbaspirillum album</name>
    <dbReference type="NCBI Taxonomy" id="3080276"/>
    <lineage>
        <taxon>Bacteria</taxon>
        <taxon>Pseudomonadati</taxon>
        <taxon>Pseudomonadota</taxon>
        <taxon>Betaproteobacteria</taxon>
        <taxon>Burkholderiales</taxon>
        <taxon>Oxalobacteraceae</taxon>
        <taxon>Noviherbaspirillum</taxon>
    </lineage>
</organism>
<evidence type="ECO:0000259" key="3">
    <source>
        <dbReference type="Pfam" id="PF03364"/>
    </source>
</evidence>
<sequence>MQHQAAGPAIPGAAPSHAGHRLPDANNFLGSHPDSFQTGSSHDRQYPAPNAARAEQLAKALGWFSIGLGLAQLLAPEKVSRAIGVADSPKLMRALGARELSAGVGILSQRRPANWMWSRLAGDAMDLMLLAAAARDRGNDQRRIAWAAAAVTGIAALDLIAGMDNQQRKRLGQGPDASGYVNVEKSITVNKTADECYRFWRNFEAFPRFMQHLESVQAITDKRIHWKAKGPAGSSVEWDADVTVDEPGRELAWQSVEGADVDNAGRVLFESAPGGRGTIVRVVLHYKPPGGIAGALIAGMFGEEPSVQIDEDLRRFKWLLETGEIPTTVGQPSGERGAWNRILFRKGAPG</sequence>